<accession>A0A0F9Q1V4</accession>
<gene>
    <name evidence="1" type="ORF">LCGC14_1069090</name>
</gene>
<organism evidence="1">
    <name type="scientific">marine sediment metagenome</name>
    <dbReference type="NCBI Taxonomy" id="412755"/>
    <lineage>
        <taxon>unclassified sequences</taxon>
        <taxon>metagenomes</taxon>
        <taxon>ecological metagenomes</taxon>
    </lineage>
</organism>
<dbReference type="EMBL" id="LAZR01004592">
    <property type="protein sequence ID" value="KKN07241.1"/>
    <property type="molecule type" value="Genomic_DNA"/>
</dbReference>
<dbReference type="AlphaFoldDB" id="A0A0F9Q1V4"/>
<reference evidence="1" key="1">
    <citation type="journal article" date="2015" name="Nature">
        <title>Complex archaea that bridge the gap between prokaryotes and eukaryotes.</title>
        <authorList>
            <person name="Spang A."/>
            <person name="Saw J.H."/>
            <person name="Jorgensen S.L."/>
            <person name="Zaremba-Niedzwiedzka K."/>
            <person name="Martijn J."/>
            <person name="Lind A.E."/>
            <person name="van Eijk R."/>
            <person name="Schleper C."/>
            <person name="Guy L."/>
            <person name="Ettema T.J."/>
        </authorList>
    </citation>
    <scope>NUCLEOTIDE SEQUENCE</scope>
</reference>
<comment type="caution">
    <text evidence="1">The sequence shown here is derived from an EMBL/GenBank/DDBJ whole genome shotgun (WGS) entry which is preliminary data.</text>
</comment>
<sequence>MDSNPAELSPCTITKVGLTHMLEGFLRSDEFIISWIITADDLLEIIIHKKGD</sequence>
<name>A0A0F9Q1V4_9ZZZZ</name>
<evidence type="ECO:0000313" key="1">
    <source>
        <dbReference type="EMBL" id="KKN07241.1"/>
    </source>
</evidence>
<protein>
    <submittedName>
        <fullName evidence="1">Uncharacterized protein</fullName>
    </submittedName>
</protein>
<proteinExistence type="predicted"/>